<keyword evidence="1" id="KW-1133">Transmembrane helix</keyword>
<dbReference type="Proteomes" id="UP001272987">
    <property type="component" value="Unassembled WGS sequence"/>
</dbReference>
<dbReference type="RefSeq" id="WP_010353569.1">
    <property type="nucleotide sequence ID" value="NZ_BCMK01000062.1"/>
</dbReference>
<protein>
    <submittedName>
        <fullName evidence="2">Uncharacterized protein</fullName>
    </submittedName>
</protein>
<evidence type="ECO:0000313" key="5">
    <source>
        <dbReference type="Proteomes" id="UP001282288"/>
    </source>
</evidence>
<name>A0AAP6B9C5_9ACTN</name>
<dbReference type="Pfam" id="PF20401">
    <property type="entry name" value="Rhomboid_2"/>
    <property type="match status" value="1"/>
</dbReference>
<organism evidence="2 5">
    <name type="scientific">Streptomyces acidiscabies</name>
    <dbReference type="NCBI Taxonomy" id="42234"/>
    <lineage>
        <taxon>Bacteria</taxon>
        <taxon>Bacillati</taxon>
        <taxon>Actinomycetota</taxon>
        <taxon>Actinomycetes</taxon>
        <taxon>Kitasatosporales</taxon>
        <taxon>Streptomycetaceae</taxon>
        <taxon>Streptomyces</taxon>
    </lineage>
</organism>
<reference evidence="2 4" key="1">
    <citation type="journal article" date="2023" name="Microb. Genom.">
        <title>Mesoterricola silvestris gen. nov., sp. nov., Mesoterricola sediminis sp. nov., Geothrix oryzae sp. nov., Geothrix edaphica sp. nov., Geothrix rubra sp. nov., and Geothrix limicola sp. nov., six novel members of Acidobacteriota isolated from soils.</title>
        <authorList>
            <person name="Weisberg A.J."/>
            <person name="Pearce E."/>
            <person name="Kramer C.G."/>
            <person name="Chang J.H."/>
            <person name="Clarke C.R."/>
        </authorList>
    </citation>
    <scope>NUCLEOTIDE SEQUENCE</scope>
    <source>
        <strain evidence="3 4">NB05-1H</strain>
        <strain evidence="2">NRRL_B-16521</strain>
    </source>
</reference>
<keyword evidence="4" id="KW-1185">Reference proteome</keyword>
<keyword evidence="1" id="KW-0472">Membrane</keyword>
<evidence type="ECO:0000313" key="4">
    <source>
        <dbReference type="Proteomes" id="UP001272987"/>
    </source>
</evidence>
<evidence type="ECO:0000256" key="1">
    <source>
        <dbReference type="SAM" id="Phobius"/>
    </source>
</evidence>
<feature type="transmembrane region" description="Helical" evidence="1">
    <location>
        <begin position="64"/>
        <end position="82"/>
    </location>
</feature>
<feature type="transmembrane region" description="Helical" evidence="1">
    <location>
        <begin position="185"/>
        <end position="202"/>
    </location>
</feature>
<gene>
    <name evidence="2" type="ORF">PV399_12710</name>
    <name evidence="3" type="ORF">PV666_39990</name>
</gene>
<sequence>MERTETAEAGELSVPGALLDGVPRQRPRVAEPVVSAPVVQAPVVQDVSVRPFPRVWRLLPTPTGTPFTFWYAVLLAVTSYVADNADPDWVDGVLQASSTDVTHLVQAPVLVLVASALWVAGGLGSPFVAVFLLVLTVLERRIGGLRTALVFLAGHVVATLATELPVGLAVLAGRLPDSSLHRFDYGISFGVAASVGAVAGLLRPWVRWPVLVLFGGMLLQDLVNLTDPVSNWGHLIALGVGVGVWPWVRRWSAGGARRTALAV</sequence>
<dbReference type="EMBL" id="JARAWP010000031">
    <property type="protein sequence ID" value="MDX3024010.1"/>
    <property type="molecule type" value="Genomic_DNA"/>
</dbReference>
<evidence type="ECO:0000313" key="3">
    <source>
        <dbReference type="EMBL" id="MDX3024010.1"/>
    </source>
</evidence>
<feature type="transmembrane region" description="Helical" evidence="1">
    <location>
        <begin position="149"/>
        <end position="173"/>
    </location>
</feature>
<evidence type="ECO:0000313" key="2">
    <source>
        <dbReference type="EMBL" id="MDX2960570.1"/>
    </source>
</evidence>
<accession>A0AAP6B9C5</accession>
<keyword evidence="1" id="KW-0812">Transmembrane</keyword>
<dbReference type="Proteomes" id="UP001282288">
    <property type="component" value="Unassembled WGS sequence"/>
</dbReference>
<comment type="caution">
    <text evidence="2">The sequence shown here is derived from an EMBL/GenBank/DDBJ whole genome shotgun (WGS) entry which is preliminary data.</text>
</comment>
<dbReference type="AlphaFoldDB" id="A0AAP6B9C5"/>
<proteinExistence type="predicted"/>
<feature type="transmembrane region" description="Helical" evidence="1">
    <location>
        <begin position="109"/>
        <end position="137"/>
    </location>
</feature>
<dbReference type="EMBL" id="JARAWC010000008">
    <property type="protein sequence ID" value="MDX2960570.1"/>
    <property type="molecule type" value="Genomic_DNA"/>
</dbReference>
<dbReference type="GeneID" id="69810621"/>
<dbReference type="InterPro" id="IPR046862">
    <property type="entry name" value="Rhomboid_2"/>
</dbReference>